<feature type="region of interest" description="Disordered" evidence="7">
    <location>
        <begin position="113"/>
        <end position="149"/>
    </location>
</feature>
<dbReference type="InterPro" id="IPR044862">
    <property type="entry name" value="Pro_4_hyd_alph_FE2OG_OXY"/>
</dbReference>
<keyword evidence="5" id="KW-0560">Oxidoreductase</keyword>
<proteinExistence type="predicted"/>
<dbReference type="GO" id="GO:0031418">
    <property type="term" value="F:L-ascorbic acid binding"/>
    <property type="evidence" value="ECO:0007669"/>
    <property type="project" value="UniProtKB-KW"/>
</dbReference>
<organism evidence="10 11">
    <name type="scientific">Rotaria sordida</name>
    <dbReference type="NCBI Taxonomy" id="392033"/>
    <lineage>
        <taxon>Eukaryota</taxon>
        <taxon>Metazoa</taxon>
        <taxon>Spiralia</taxon>
        <taxon>Gnathifera</taxon>
        <taxon>Rotifera</taxon>
        <taxon>Eurotatoria</taxon>
        <taxon>Bdelloidea</taxon>
        <taxon>Philodinida</taxon>
        <taxon>Philodinidae</taxon>
        <taxon>Rotaria</taxon>
    </lineage>
</organism>
<comment type="cofactor">
    <cofactor evidence="1">
        <name>L-ascorbate</name>
        <dbReference type="ChEBI" id="CHEBI:38290"/>
    </cofactor>
</comment>
<keyword evidence="3" id="KW-0847">Vitamin C</keyword>
<evidence type="ECO:0000256" key="5">
    <source>
        <dbReference type="ARBA" id="ARBA00023002"/>
    </source>
</evidence>
<comment type="caution">
    <text evidence="10">The sequence shown here is derived from an EMBL/GenBank/DDBJ whole genome shotgun (WGS) entry which is preliminary data.</text>
</comment>
<dbReference type="FunFam" id="2.60.120.620:FF:000054">
    <property type="entry name" value="Prolyl 4-hydroxylase subunit alpha-1"/>
    <property type="match status" value="1"/>
</dbReference>
<evidence type="ECO:0000256" key="2">
    <source>
        <dbReference type="ARBA" id="ARBA00022723"/>
    </source>
</evidence>
<reference evidence="10" key="1">
    <citation type="submission" date="2021-02" db="EMBL/GenBank/DDBJ databases">
        <authorList>
            <person name="Nowell W R."/>
        </authorList>
    </citation>
    <scope>NUCLEOTIDE SEQUENCE</scope>
</reference>
<evidence type="ECO:0000259" key="9">
    <source>
        <dbReference type="SMART" id="SM00702"/>
    </source>
</evidence>
<dbReference type="PANTHER" id="PTHR10869">
    <property type="entry name" value="PROLYL 4-HYDROXYLASE ALPHA SUBUNIT"/>
    <property type="match status" value="1"/>
</dbReference>
<evidence type="ECO:0000256" key="4">
    <source>
        <dbReference type="ARBA" id="ARBA00022964"/>
    </source>
</evidence>
<keyword evidence="2" id="KW-0479">Metal-binding</keyword>
<keyword evidence="8" id="KW-0472">Membrane</keyword>
<dbReference type="GO" id="GO:0004656">
    <property type="term" value="F:procollagen-proline 4-dioxygenase activity"/>
    <property type="evidence" value="ECO:0007669"/>
    <property type="project" value="TreeGrafter"/>
</dbReference>
<evidence type="ECO:0000256" key="7">
    <source>
        <dbReference type="SAM" id="MobiDB-lite"/>
    </source>
</evidence>
<dbReference type="Gene3D" id="2.60.120.620">
    <property type="entry name" value="q2cbj1_9rhob like domain"/>
    <property type="match status" value="1"/>
</dbReference>
<gene>
    <name evidence="10" type="ORF">OTI717_LOCUS416</name>
</gene>
<keyword evidence="8" id="KW-1133">Transmembrane helix</keyword>
<feature type="domain" description="Prolyl 4-hydroxylase alpha subunit" evidence="9">
    <location>
        <begin position="252"/>
        <end position="442"/>
    </location>
</feature>
<evidence type="ECO:0000256" key="3">
    <source>
        <dbReference type="ARBA" id="ARBA00022896"/>
    </source>
</evidence>
<evidence type="ECO:0000256" key="1">
    <source>
        <dbReference type="ARBA" id="ARBA00001961"/>
    </source>
</evidence>
<sequence length="1642" mass="186854">MRKEKSEKVQASTSTLTLLFVAIAGGIVAVSLQPLILLLYSYLGMPTMPIAYQESSTAKPLEQVLTTTSAPMVVTTKKLETTTTFTTKSTIQMNDLTVDEEPMFLKDEPLTIKSPESTTTTTTTTTAKPIITEKPKQSKTSNTKKVDKSEEISQSVKLKKMTPEPELIDVTGRNKEIPDEVKNFKSSRINMIKTKKLWIPIPNSNGGHRRVPPISIRPGKEHNSSIKHWLFEEFLSHDECINLIKVHRGHVKKMKEIDPIICFDSIQTLRKHLKDLKPRNELHVTPNDFTKGTTCINATFSSMLKQWGLKWSYSTAFYLSESTFSTVLSQRIEEGTALQSSHGGKFQITSTEKGVGYKAHHDCSLNGLKQDRYATFLVYLNTVMKGGETEFRDLEIKITPKEGRAIVWNNMNEDGECEEKSIHSANIVEDEEGKYVLQRWYYYENFYSLGKRPPEPDEPERKPGQARVSCDEYDMGSCRAYGHANDFNLRNIFSKTVKTYEDQNILTQLEQRLPNFLDINIPANENLEKVFLKFKEAIRLIPANIQRHTPLDGSSARAIFPAMQPIYRYVKDSVWKSILKLIDLPKELLRIPAQNLPDTNLNNLLSYSDENTVSQVLEFNSNRQDFSDEQKTILVQNYIDKIKNKLNPNNFQQLITQKLGASFLRYLPLNFLLKNPIFNDNSVIRNVATWLHYLSPLQRDAISNKIYRSLTDTSGKTVQNNNPLRLTADDPSTLDMIIRMMPSLSTRQIINAIGDKIDLLLERSSLREDQSCTISLALLNRTLEAKRSTNRDLRPNPKLLQRWQECYSGCDLTDLLTNPQDLKELLKSHPSPESCERLIYQVKKEYNLDDNITVDKLREVSDALGSIYRTDEIINLSDELMAELGRDEKTLERLGAQDLTPNEARSIITKIPRSTQNLWGKSMLGKLGNLIPGMDNTILKQILTRGRSELPPLFNNTSPSFIRKLVPSKIRLLIDQYSTEQNLAKYRQLLDSDYAKKFIKSDTLTQILQLLPDTLRLIRFTPAQAAAAITKRLGLDRKFDGSLGHLAMLSTFINGLTKNDIEKIKPEESLQAIQQVFGNSRSRNIDNQMQSNTRYAFGNVLRRGLQMNEGTQRVDDYIKGLFRENNLVDDLNPQLFSTMTNAELDAINRLNYDEADRFWNAIGSIREPTCCSFVNENRFRLADYALKHYGSATGDIDNFKLAQLGPFLATSLRASDIRRIKTDALINKIKFFKSACFQPSQSEAQALGARLNDALGEVDDNLKALYLDLIGELIIFLPMNIAAPQSLLSQRTHYLSKSLDKIHTRDEKCIISDQDEFLSRSEQGIKRTLVNAFLRQHLSSDHSRERRQTNQNHNNNEITCRELRQMGSAVSALSTDEISSITDDTVYRCVDTFGSANDYEPEKQQQIAEKYIRALQNEGRHIQSLTQPELYRLNSILPGFTPSELLQLRNEHFRDGNFLSSIGNLDGWTKDQLKSLSRLALGREQRLTPSIIENAGKILCTVDEQLLRRIPPEDVKSYLTILSNIQCPKGADMKYASIMYDVVKNAYEGDLLRPDIFGSLGTIAAGLKFTDLGKLTSRLFNFFPKQAFSTLPKEMFKSFTNDQLQNLNIEQIRSIPTDLLYTLSGKQIAIVNQILYPFKTSG</sequence>
<dbReference type="InterPro" id="IPR045054">
    <property type="entry name" value="P4HA-like"/>
</dbReference>
<dbReference type="InterPro" id="IPR006620">
    <property type="entry name" value="Pro_4_hyd_alph"/>
</dbReference>
<protein>
    <recommendedName>
        <fullName evidence="9">Prolyl 4-hydroxylase alpha subunit domain-containing protein</fullName>
    </recommendedName>
</protein>
<evidence type="ECO:0000256" key="8">
    <source>
        <dbReference type="SAM" id="Phobius"/>
    </source>
</evidence>
<keyword evidence="4" id="KW-0223">Dioxygenase</keyword>
<dbReference type="PANTHER" id="PTHR10869:SF180">
    <property type="entry name" value="FE2OG DIOXYGENASE DOMAIN-CONTAINING PROTEIN"/>
    <property type="match status" value="1"/>
</dbReference>
<evidence type="ECO:0000313" key="10">
    <source>
        <dbReference type="EMBL" id="CAF3479212.1"/>
    </source>
</evidence>
<dbReference type="GO" id="GO:0005506">
    <property type="term" value="F:iron ion binding"/>
    <property type="evidence" value="ECO:0007669"/>
    <property type="project" value="InterPro"/>
</dbReference>
<dbReference type="SMART" id="SM00702">
    <property type="entry name" value="P4Hc"/>
    <property type="match status" value="1"/>
</dbReference>
<name>A0A818FTK0_9BILA</name>
<dbReference type="Pfam" id="PF13640">
    <property type="entry name" value="2OG-FeII_Oxy_3"/>
    <property type="match status" value="1"/>
</dbReference>
<accession>A0A818FTK0</accession>
<keyword evidence="6" id="KW-0408">Iron</keyword>
<dbReference type="EMBL" id="CAJOAX010000014">
    <property type="protein sequence ID" value="CAF3479212.1"/>
    <property type="molecule type" value="Genomic_DNA"/>
</dbReference>
<feature type="transmembrane region" description="Helical" evidence="8">
    <location>
        <begin position="16"/>
        <end position="43"/>
    </location>
</feature>
<dbReference type="GO" id="GO:0005783">
    <property type="term" value="C:endoplasmic reticulum"/>
    <property type="evidence" value="ECO:0007669"/>
    <property type="project" value="TreeGrafter"/>
</dbReference>
<keyword evidence="8" id="KW-0812">Transmembrane</keyword>
<evidence type="ECO:0000256" key="6">
    <source>
        <dbReference type="ARBA" id="ARBA00023004"/>
    </source>
</evidence>
<dbReference type="Proteomes" id="UP000663823">
    <property type="component" value="Unassembled WGS sequence"/>
</dbReference>
<evidence type="ECO:0000313" key="11">
    <source>
        <dbReference type="Proteomes" id="UP000663823"/>
    </source>
</evidence>